<evidence type="ECO:0000313" key="10">
    <source>
        <dbReference type="Proteomes" id="UP000217790"/>
    </source>
</evidence>
<dbReference type="InterPro" id="IPR047260">
    <property type="entry name" value="ERCC1-like_central_dom"/>
</dbReference>
<dbReference type="FunFam" id="3.40.50.10130:FF:000001">
    <property type="entry name" value="DNA excision repair protein ERCC-1"/>
    <property type="match status" value="1"/>
</dbReference>
<evidence type="ECO:0000256" key="2">
    <source>
        <dbReference type="ARBA" id="ARBA00008283"/>
    </source>
</evidence>
<keyword evidence="10" id="KW-1185">Reference proteome</keyword>
<dbReference type="Proteomes" id="UP000217790">
    <property type="component" value="Unassembled WGS sequence"/>
</dbReference>
<dbReference type="GO" id="GO:0000110">
    <property type="term" value="C:nucleotide-excision repair factor 1 complex"/>
    <property type="evidence" value="ECO:0007669"/>
    <property type="project" value="TreeGrafter"/>
</dbReference>
<dbReference type="NCBIfam" id="TIGR00597">
    <property type="entry name" value="rad10"/>
    <property type="match status" value="1"/>
</dbReference>
<feature type="compositionally biased region" description="Polar residues" evidence="7">
    <location>
        <begin position="251"/>
        <end position="263"/>
    </location>
</feature>
<dbReference type="SUPFAM" id="SSF47781">
    <property type="entry name" value="RuvA domain 2-like"/>
    <property type="match status" value="1"/>
</dbReference>
<keyword evidence="5" id="KW-0234">DNA repair</keyword>
<dbReference type="EMBL" id="KZ293661">
    <property type="protein sequence ID" value="PBK91585.1"/>
    <property type="molecule type" value="Genomic_DNA"/>
</dbReference>
<dbReference type="PANTHER" id="PTHR12749:SF0">
    <property type="entry name" value="DNA EXCISION REPAIR PROTEIN ERCC-1"/>
    <property type="match status" value="1"/>
</dbReference>
<dbReference type="GO" id="GO:0070914">
    <property type="term" value="P:UV-damage excision repair"/>
    <property type="evidence" value="ECO:0007669"/>
    <property type="project" value="TreeGrafter"/>
</dbReference>
<name>A0A2H3D8L0_ARMGA</name>
<evidence type="ECO:0000313" key="9">
    <source>
        <dbReference type="EMBL" id="PBK91585.1"/>
    </source>
</evidence>
<feature type="region of interest" description="Disordered" evidence="7">
    <location>
        <begin position="244"/>
        <end position="326"/>
    </location>
</feature>
<dbReference type="GO" id="GO:0006312">
    <property type="term" value="P:mitotic recombination"/>
    <property type="evidence" value="ECO:0007669"/>
    <property type="project" value="TreeGrafter"/>
</dbReference>
<dbReference type="Gene3D" id="3.40.50.10130">
    <property type="match status" value="1"/>
</dbReference>
<sequence>MLLSSYDVTSPVSSMTSTSLGTAAAPTPPIVVPSLGNNIILNPLQRGNPILECIRNVGKEYGDIVADYQVGKTTGVLFLSLKYHRLHPEYIHTRIEKLGHSYNLRILLILSDISEHKEPIRELTKTCLINNITIIVAFSFEEAGHYLSTFKQFEHKSPDLIKERADKDYISMLRTSLTSISKVNKTDVETLRASFGSFAHIAKAETTQLQNLPGFGQVKTKNIKNAFEKPFRNNATTSLAVLSTMKEQESDAQPTTTTANSSSKGKEKAAMPMSPPVRPPRSPSPVWDIELDLTPPPEPEARGPRQAQTEPESDAAQNWIVDLDTL</sequence>
<dbReference type="InterPro" id="IPR010994">
    <property type="entry name" value="RuvA_2-like"/>
</dbReference>
<evidence type="ECO:0000256" key="1">
    <source>
        <dbReference type="ARBA" id="ARBA00004123"/>
    </source>
</evidence>
<proteinExistence type="inferred from homology"/>
<dbReference type="GO" id="GO:0003684">
    <property type="term" value="F:damaged DNA binding"/>
    <property type="evidence" value="ECO:0007669"/>
    <property type="project" value="InterPro"/>
</dbReference>
<evidence type="ECO:0000259" key="8">
    <source>
        <dbReference type="Pfam" id="PF03834"/>
    </source>
</evidence>
<dbReference type="InterPro" id="IPR004579">
    <property type="entry name" value="ERCC1/RAD10/SWI10"/>
</dbReference>
<comment type="subcellular location">
    <subcellularLocation>
        <location evidence="1">Nucleus</location>
    </subcellularLocation>
</comment>
<dbReference type="PANTHER" id="PTHR12749">
    <property type="entry name" value="EXCISION REPAIR CROSS-COMPLEMENTING 1 ERCC1"/>
    <property type="match status" value="1"/>
</dbReference>
<protein>
    <submittedName>
        <fullName evidence="9">DNA repair protein rad10</fullName>
    </submittedName>
</protein>
<accession>A0A2H3D8L0</accession>
<dbReference type="FunCoup" id="A0A2H3D8L0">
    <property type="interactions" value="67"/>
</dbReference>
<organism evidence="9 10">
    <name type="scientific">Armillaria gallica</name>
    <name type="common">Bulbous honey fungus</name>
    <name type="synonym">Armillaria bulbosa</name>
    <dbReference type="NCBI Taxonomy" id="47427"/>
    <lineage>
        <taxon>Eukaryota</taxon>
        <taxon>Fungi</taxon>
        <taxon>Dikarya</taxon>
        <taxon>Basidiomycota</taxon>
        <taxon>Agaricomycotina</taxon>
        <taxon>Agaricomycetes</taxon>
        <taxon>Agaricomycetidae</taxon>
        <taxon>Agaricales</taxon>
        <taxon>Marasmiineae</taxon>
        <taxon>Physalacriaceae</taxon>
        <taxon>Armillaria</taxon>
    </lineage>
</organism>
<evidence type="ECO:0000256" key="4">
    <source>
        <dbReference type="ARBA" id="ARBA00023125"/>
    </source>
</evidence>
<keyword evidence="4" id="KW-0238">DNA-binding</keyword>
<dbReference type="Pfam" id="PF03834">
    <property type="entry name" value="Rad10"/>
    <property type="match status" value="1"/>
</dbReference>
<evidence type="ECO:0000256" key="3">
    <source>
        <dbReference type="ARBA" id="ARBA00022763"/>
    </source>
</evidence>
<evidence type="ECO:0000256" key="5">
    <source>
        <dbReference type="ARBA" id="ARBA00023204"/>
    </source>
</evidence>
<keyword evidence="6" id="KW-0539">Nucleus</keyword>
<dbReference type="OMA" id="NKPFRNN"/>
<dbReference type="STRING" id="47427.A0A2H3D8L0"/>
<dbReference type="GO" id="GO:0003697">
    <property type="term" value="F:single-stranded DNA binding"/>
    <property type="evidence" value="ECO:0007669"/>
    <property type="project" value="TreeGrafter"/>
</dbReference>
<dbReference type="CDD" id="cd22325">
    <property type="entry name" value="ERCC1_C-like"/>
    <property type="match status" value="1"/>
</dbReference>
<keyword evidence="3" id="KW-0227">DNA damage</keyword>
<dbReference type="Pfam" id="PF14520">
    <property type="entry name" value="HHH_5"/>
    <property type="match status" value="1"/>
</dbReference>
<gene>
    <name evidence="9" type="ORF">ARMGADRAFT_209793</name>
</gene>
<dbReference type="InParanoid" id="A0A2H3D8L0"/>
<reference evidence="10" key="1">
    <citation type="journal article" date="2017" name="Nat. Ecol. Evol.">
        <title>Genome expansion and lineage-specific genetic innovations in the forest pathogenic fungi Armillaria.</title>
        <authorList>
            <person name="Sipos G."/>
            <person name="Prasanna A.N."/>
            <person name="Walter M.C."/>
            <person name="O'Connor E."/>
            <person name="Balint B."/>
            <person name="Krizsan K."/>
            <person name="Kiss B."/>
            <person name="Hess J."/>
            <person name="Varga T."/>
            <person name="Slot J."/>
            <person name="Riley R."/>
            <person name="Boka B."/>
            <person name="Rigling D."/>
            <person name="Barry K."/>
            <person name="Lee J."/>
            <person name="Mihaltcheva S."/>
            <person name="LaButti K."/>
            <person name="Lipzen A."/>
            <person name="Waldron R."/>
            <person name="Moloney N.M."/>
            <person name="Sperisen C."/>
            <person name="Kredics L."/>
            <person name="Vagvoelgyi C."/>
            <person name="Patrignani A."/>
            <person name="Fitzpatrick D."/>
            <person name="Nagy I."/>
            <person name="Doyle S."/>
            <person name="Anderson J.B."/>
            <person name="Grigoriev I.V."/>
            <person name="Gueldener U."/>
            <person name="Muensterkoetter M."/>
            <person name="Nagy L.G."/>
        </authorList>
    </citation>
    <scope>NUCLEOTIDE SEQUENCE [LARGE SCALE GENOMIC DNA]</scope>
    <source>
        <strain evidence="10">Ar21-2</strain>
    </source>
</reference>
<dbReference type="InterPro" id="IPR011335">
    <property type="entry name" value="Restrct_endonuc-II-like"/>
</dbReference>
<dbReference type="Gene3D" id="1.10.150.20">
    <property type="entry name" value="5' to 3' exonuclease, C-terminal subdomain"/>
    <property type="match status" value="1"/>
</dbReference>
<dbReference type="AlphaFoldDB" id="A0A2H3D8L0"/>
<evidence type="ECO:0000256" key="7">
    <source>
        <dbReference type="SAM" id="MobiDB-lite"/>
    </source>
</evidence>
<dbReference type="OrthoDB" id="10262814at2759"/>
<feature type="compositionally biased region" description="Pro residues" evidence="7">
    <location>
        <begin position="273"/>
        <end position="283"/>
    </location>
</feature>
<comment type="similarity">
    <text evidence="2">Belongs to the ERCC1/RAD10/SWI10 family.</text>
</comment>
<dbReference type="GO" id="GO:0070522">
    <property type="term" value="C:ERCC4-ERCC1 complex"/>
    <property type="evidence" value="ECO:0007669"/>
    <property type="project" value="TreeGrafter"/>
</dbReference>
<evidence type="ECO:0000256" key="6">
    <source>
        <dbReference type="ARBA" id="ARBA00023242"/>
    </source>
</evidence>
<dbReference type="GO" id="GO:0006302">
    <property type="term" value="P:double-strand break repair"/>
    <property type="evidence" value="ECO:0007669"/>
    <property type="project" value="UniProtKB-ARBA"/>
</dbReference>
<feature type="domain" description="ERCC1-like central" evidence="8">
    <location>
        <begin position="39"/>
        <end position="151"/>
    </location>
</feature>
<dbReference type="SUPFAM" id="SSF52980">
    <property type="entry name" value="Restriction endonuclease-like"/>
    <property type="match status" value="1"/>
</dbReference>